<dbReference type="OrthoDB" id="674515at2"/>
<name>A0A1V9EHQ5_9BACT</name>
<proteinExistence type="predicted"/>
<accession>A0A1V9EHQ5</accession>
<organism evidence="1 2">
    <name type="scientific">Niastella populi</name>
    <dbReference type="NCBI Taxonomy" id="550983"/>
    <lineage>
        <taxon>Bacteria</taxon>
        <taxon>Pseudomonadati</taxon>
        <taxon>Bacteroidota</taxon>
        <taxon>Chitinophagia</taxon>
        <taxon>Chitinophagales</taxon>
        <taxon>Chitinophagaceae</taxon>
        <taxon>Niastella</taxon>
    </lineage>
</organism>
<evidence type="ECO:0000313" key="2">
    <source>
        <dbReference type="Proteomes" id="UP000192276"/>
    </source>
</evidence>
<sequence>METDFSTIIKCTDGQEREFHFARINSIAIYFHISVVDSSGSLITATLARDENGRWKLHEPELPGWFITAEPELGNQVEHKAGR</sequence>
<protein>
    <submittedName>
        <fullName evidence="1">Uncharacterized protein</fullName>
    </submittedName>
</protein>
<gene>
    <name evidence="1" type="ORF">A4R26_09195</name>
</gene>
<dbReference type="Proteomes" id="UP000192276">
    <property type="component" value="Unassembled WGS sequence"/>
</dbReference>
<evidence type="ECO:0000313" key="1">
    <source>
        <dbReference type="EMBL" id="OQP45668.1"/>
    </source>
</evidence>
<keyword evidence="2" id="KW-1185">Reference proteome</keyword>
<dbReference type="AlphaFoldDB" id="A0A1V9EHQ5"/>
<dbReference type="RefSeq" id="WP_081171320.1">
    <property type="nucleotide sequence ID" value="NZ_LWBP01000254.1"/>
</dbReference>
<reference evidence="2" key="1">
    <citation type="submission" date="2016-04" db="EMBL/GenBank/DDBJ databases">
        <authorList>
            <person name="Chen L."/>
            <person name="Zhuang W."/>
            <person name="Wang G."/>
        </authorList>
    </citation>
    <scope>NUCLEOTIDE SEQUENCE [LARGE SCALE GENOMIC DNA]</scope>
    <source>
        <strain evidence="2">208</strain>
    </source>
</reference>
<dbReference type="EMBL" id="LWBP01000254">
    <property type="protein sequence ID" value="OQP45668.1"/>
    <property type="molecule type" value="Genomic_DNA"/>
</dbReference>
<comment type="caution">
    <text evidence="1">The sequence shown here is derived from an EMBL/GenBank/DDBJ whole genome shotgun (WGS) entry which is preliminary data.</text>
</comment>